<keyword evidence="2" id="KW-0328">Glycosyltransferase</keyword>
<sequence length="290" mass="31981">MDLTARNQSSASIHSQTAAGGHSLKRPSVTFVMAARNAAKTIKRSMDSVICQDYDGDVRLIVVDDASTDDTYGIVAGYPDVLLLSNESRLGRSRSRNRALQQVTTELVAIQDADDYSLPHRLSETVGLLGRNASRIAGGQVEWMDPSGQVFQGACWPQAPADTKGLLLRGHMPIAHPTMIAPLKLMLAVGGYDPAYPVGEDLDLLLRIMHRFPELEFVNAQSTISGYRRRQLDSYGYLLRAAYWRARVIHANSDRTLDKTSVPWFSEATLGYVRQRAKRVKNVLGTVGHS</sequence>
<dbReference type="EMBL" id="JAUSRE010000020">
    <property type="protein sequence ID" value="MDP9889820.1"/>
    <property type="molecule type" value="Genomic_DNA"/>
</dbReference>
<dbReference type="Proteomes" id="UP001226577">
    <property type="component" value="Unassembled WGS sequence"/>
</dbReference>
<evidence type="ECO:0000256" key="2">
    <source>
        <dbReference type="ARBA" id="ARBA00022676"/>
    </source>
</evidence>
<dbReference type="PANTHER" id="PTHR43685">
    <property type="entry name" value="GLYCOSYLTRANSFERASE"/>
    <property type="match status" value="1"/>
</dbReference>
<feature type="domain" description="Glycosyltransferase 2-like" evidence="5">
    <location>
        <begin position="31"/>
        <end position="176"/>
    </location>
</feature>
<protein>
    <submittedName>
        <fullName evidence="6">Glycosyltransferase involved in cell wall biosynthesis</fullName>
    </submittedName>
</protein>
<dbReference type="InterPro" id="IPR029044">
    <property type="entry name" value="Nucleotide-diphossugar_trans"/>
</dbReference>
<reference evidence="6 7" key="1">
    <citation type="submission" date="2023-07" db="EMBL/GenBank/DDBJ databases">
        <title>Sorghum-associated microbial communities from plants grown in Nebraska, USA.</title>
        <authorList>
            <person name="Schachtman D."/>
        </authorList>
    </citation>
    <scope>NUCLEOTIDE SEQUENCE [LARGE SCALE GENOMIC DNA]</scope>
    <source>
        <strain evidence="6 7">CC222</strain>
    </source>
</reference>
<accession>A0ABT9RX51</accession>
<evidence type="ECO:0000259" key="5">
    <source>
        <dbReference type="Pfam" id="PF00535"/>
    </source>
</evidence>
<comment type="similarity">
    <text evidence="1">Belongs to the glycosyltransferase 2 family.</text>
</comment>
<dbReference type="InterPro" id="IPR001173">
    <property type="entry name" value="Glyco_trans_2-like"/>
</dbReference>
<evidence type="ECO:0000313" key="6">
    <source>
        <dbReference type="EMBL" id="MDP9889820.1"/>
    </source>
</evidence>
<evidence type="ECO:0000256" key="4">
    <source>
        <dbReference type="SAM" id="MobiDB-lite"/>
    </source>
</evidence>
<evidence type="ECO:0000256" key="3">
    <source>
        <dbReference type="ARBA" id="ARBA00022679"/>
    </source>
</evidence>
<keyword evidence="3" id="KW-0808">Transferase</keyword>
<feature type="compositionally biased region" description="Polar residues" evidence="4">
    <location>
        <begin position="1"/>
        <end position="18"/>
    </location>
</feature>
<dbReference type="RefSeq" id="WP_307310477.1">
    <property type="nucleotide sequence ID" value="NZ_JAUSRE010000020.1"/>
</dbReference>
<evidence type="ECO:0000256" key="1">
    <source>
        <dbReference type="ARBA" id="ARBA00006739"/>
    </source>
</evidence>
<feature type="region of interest" description="Disordered" evidence="4">
    <location>
        <begin position="1"/>
        <end position="22"/>
    </location>
</feature>
<organism evidence="6 7">
    <name type="scientific">Pseudarthrobacter enclensis</name>
    <dbReference type="NCBI Taxonomy" id="993070"/>
    <lineage>
        <taxon>Bacteria</taxon>
        <taxon>Bacillati</taxon>
        <taxon>Actinomycetota</taxon>
        <taxon>Actinomycetes</taxon>
        <taxon>Micrococcales</taxon>
        <taxon>Micrococcaceae</taxon>
        <taxon>Pseudarthrobacter</taxon>
    </lineage>
</organism>
<dbReference type="PANTHER" id="PTHR43685:SF5">
    <property type="entry name" value="GLYCOSYLTRANSFERASE EPSE-RELATED"/>
    <property type="match status" value="1"/>
</dbReference>
<dbReference type="Pfam" id="PF00535">
    <property type="entry name" value="Glycos_transf_2"/>
    <property type="match status" value="1"/>
</dbReference>
<dbReference type="InterPro" id="IPR050834">
    <property type="entry name" value="Glycosyltransf_2"/>
</dbReference>
<proteinExistence type="inferred from homology"/>
<dbReference type="SUPFAM" id="SSF53448">
    <property type="entry name" value="Nucleotide-diphospho-sugar transferases"/>
    <property type="match status" value="1"/>
</dbReference>
<evidence type="ECO:0000313" key="7">
    <source>
        <dbReference type="Proteomes" id="UP001226577"/>
    </source>
</evidence>
<comment type="caution">
    <text evidence="6">The sequence shown here is derived from an EMBL/GenBank/DDBJ whole genome shotgun (WGS) entry which is preliminary data.</text>
</comment>
<gene>
    <name evidence="6" type="ORF">J2X98_003432</name>
</gene>
<dbReference type="Gene3D" id="3.90.550.10">
    <property type="entry name" value="Spore Coat Polysaccharide Biosynthesis Protein SpsA, Chain A"/>
    <property type="match status" value="1"/>
</dbReference>
<name>A0ABT9RX51_9MICC</name>
<keyword evidence="7" id="KW-1185">Reference proteome</keyword>